<proteinExistence type="predicted"/>
<evidence type="ECO:0000313" key="2">
    <source>
        <dbReference type="Proteomes" id="UP000191931"/>
    </source>
</evidence>
<reference evidence="1 2" key="1">
    <citation type="submission" date="2017-03" db="EMBL/GenBank/DDBJ databases">
        <authorList>
            <person name="Afonso C.L."/>
            <person name="Miller P.J."/>
            <person name="Scott M.A."/>
            <person name="Spackman E."/>
            <person name="Goraichik I."/>
            <person name="Dimitrov K.M."/>
            <person name="Suarez D.L."/>
            <person name="Swayne D.E."/>
        </authorList>
    </citation>
    <scope>NUCLEOTIDE SEQUENCE [LARGE SCALE GENOMIC DNA]</scope>
    <source>
        <strain evidence="1">PRJEB14757</strain>
    </source>
</reference>
<dbReference type="AlphaFoldDB" id="A0A1W1HH84"/>
<sequence>MADTHLPQRSMKVLRSLESRGLSYKRTWLMTATIEGMKVILKQPVTETFI</sequence>
<name>A0A1W1HH84_9BACT</name>
<gene>
    <name evidence="1" type="ORF">MTBBW1_440011</name>
</gene>
<evidence type="ECO:0000313" key="1">
    <source>
        <dbReference type="EMBL" id="SLM31806.1"/>
    </source>
</evidence>
<keyword evidence="2" id="KW-1185">Reference proteome</keyword>
<protein>
    <submittedName>
        <fullName evidence="1">Uncharacterized protein</fullName>
    </submittedName>
</protein>
<dbReference type="EMBL" id="FWEV01000286">
    <property type="protein sequence ID" value="SLM31806.1"/>
    <property type="molecule type" value="Genomic_DNA"/>
</dbReference>
<accession>A0A1W1HH84</accession>
<organism evidence="1 2">
    <name type="scientific">Desulfamplus magnetovallimortis</name>
    <dbReference type="NCBI Taxonomy" id="1246637"/>
    <lineage>
        <taxon>Bacteria</taxon>
        <taxon>Pseudomonadati</taxon>
        <taxon>Thermodesulfobacteriota</taxon>
        <taxon>Desulfobacteria</taxon>
        <taxon>Desulfobacterales</taxon>
        <taxon>Desulfobacteraceae</taxon>
        <taxon>Desulfamplus</taxon>
    </lineage>
</organism>
<dbReference type="Proteomes" id="UP000191931">
    <property type="component" value="Unassembled WGS sequence"/>
</dbReference>